<reference evidence="1" key="1">
    <citation type="submission" date="2023-11" db="EMBL/GenBank/DDBJ databases">
        <authorList>
            <person name="De Vega J J."/>
            <person name="De Vega J J."/>
        </authorList>
    </citation>
    <scope>NUCLEOTIDE SEQUENCE</scope>
</reference>
<comment type="caution">
    <text evidence="1">The sequence shown here is derived from an EMBL/GenBank/DDBJ whole genome shotgun (WGS) entry which is preliminary data.</text>
</comment>
<organism evidence="1 2">
    <name type="scientific">Mycena citricolor</name>
    <dbReference type="NCBI Taxonomy" id="2018698"/>
    <lineage>
        <taxon>Eukaryota</taxon>
        <taxon>Fungi</taxon>
        <taxon>Dikarya</taxon>
        <taxon>Basidiomycota</taxon>
        <taxon>Agaricomycotina</taxon>
        <taxon>Agaricomycetes</taxon>
        <taxon>Agaricomycetidae</taxon>
        <taxon>Agaricales</taxon>
        <taxon>Marasmiineae</taxon>
        <taxon>Mycenaceae</taxon>
        <taxon>Mycena</taxon>
    </lineage>
</organism>
<name>A0AAD2H1H5_9AGAR</name>
<gene>
    <name evidence="1" type="ORF">MYCIT1_LOCUS11283</name>
</gene>
<dbReference type="AlphaFoldDB" id="A0AAD2H1H5"/>
<evidence type="ECO:0000313" key="2">
    <source>
        <dbReference type="Proteomes" id="UP001295794"/>
    </source>
</evidence>
<sequence length="77" mass="8593">PYLGGPGRADFLTDCAPTQSPLYHPPLLGAHSIGRSKGLFRGQFNHILKHIRSPRRDLSLPVLPLSYHMTLILVGHW</sequence>
<feature type="non-terminal residue" evidence="1">
    <location>
        <position position="1"/>
    </location>
</feature>
<dbReference type="Proteomes" id="UP001295794">
    <property type="component" value="Unassembled WGS sequence"/>
</dbReference>
<protein>
    <submittedName>
        <fullName evidence="1">Uncharacterized protein</fullName>
    </submittedName>
</protein>
<dbReference type="EMBL" id="CAVNYO010000138">
    <property type="protein sequence ID" value="CAK5268184.1"/>
    <property type="molecule type" value="Genomic_DNA"/>
</dbReference>
<evidence type="ECO:0000313" key="1">
    <source>
        <dbReference type="EMBL" id="CAK5268184.1"/>
    </source>
</evidence>
<keyword evidence="2" id="KW-1185">Reference proteome</keyword>
<accession>A0AAD2H1H5</accession>
<proteinExistence type="predicted"/>